<feature type="region of interest" description="Disordered" evidence="1">
    <location>
        <begin position="54"/>
        <end position="73"/>
    </location>
</feature>
<organism evidence="2 3">
    <name type="scientific">Tilletia laevis</name>
    <dbReference type="NCBI Taxonomy" id="157183"/>
    <lineage>
        <taxon>Eukaryota</taxon>
        <taxon>Fungi</taxon>
        <taxon>Dikarya</taxon>
        <taxon>Basidiomycota</taxon>
        <taxon>Ustilaginomycotina</taxon>
        <taxon>Exobasidiomycetes</taxon>
        <taxon>Tilletiales</taxon>
        <taxon>Tilletiaceae</taxon>
        <taxon>Tilletia</taxon>
    </lineage>
</organism>
<comment type="caution">
    <text evidence="2">The sequence shown here is derived from an EMBL/GenBank/DDBJ whole genome shotgun (WGS) entry which is preliminary data.</text>
</comment>
<dbReference type="EMBL" id="CAJHJF010007410">
    <property type="protein sequence ID" value="CAD6963021.1"/>
    <property type="molecule type" value="Genomic_DNA"/>
</dbReference>
<protein>
    <submittedName>
        <fullName evidence="2">Uncharacterized protein</fullName>
    </submittedName>
</protein>
<accession>A0A9N8QMZ6</accession>
<dbReference type="GO" id="GO:0016491">
    <property type="term" value="F:oxidoreductase activity"/>
    <property type="evidence" value="ECO:0007669"/>
    <property type="project" value="InterPro"/>
</dbReference>
<reference evidence="2 3" key="1">
    <citation type="submission" date="2020-10" db="EMBL/GenBank/DDBJ databases">
        <authorList>
            <person name="Sedaghatjoo S."/>
        </authorList>
    </citation>
    <scope>NUCLEOTIDE SEQUENCE [LARGE SCALE GENOMIC DNA]</scope>
    <source>
        <strain evidence="2 3">LLFL</strain>
    </source>
</reference>
<evidence type="ECO:0000313" key="3">
    <source>
        <dbReference type="Proteomes" id="UP000836404"/>
    </source>
</evidence>
<dbReference type="PANTHER" id="PTHR32100">
    <property type="entry name" value="OMEGA-6 FATTY ACID DESATURASE, CHLOROPLASTIC"/>
    <property type="match status" value="1"/>
</dbReference>
<feature type="non-terminal residue" evidence="2">
    <location>
        <position position="172"/>
    </location>
</feature>
<evidence type="ECO:0000256" key="1">
    <source>
        <dbReference type="SAM" id="MobiDB-lite"/>
    </source>
</evidence>
<name>A0A9N8QMZ6_9BASI</name>
<dbReference type="Proteomes" id="UP000836404">
    <property type="component" value="Unassembled WGS sequence"/>
</dbReference>
<dbReference type="AlphaFoldDB" id="A0A9N8QMZ6"/>
<dbReference type="InterPro" id="IPR012171">
    <property type="entry name" value="Fatty_acid_desaturase"/>
</dbReference>
<gene>
    <name evidence="2" type="ORF">JKILLFL_G6072</name>
</gene>
<keyword evidence="3" id="KW-1185">Reference proteome</keyword>
<sequence>MVSYRGRAGAIIITTTGAAVAGAGSGQQQAIVSGSGRWNIGMAGAGNVVLPGDASGGGRGGSSGAAASSSAATQGDYALQTLPRMERGSSRLDASEESGARLSPGATQFSLARFVAWDFWPFWQGLVFTGMAASGSRVVAHECGHRALSPSKTINNAVDWVLHSALMVPHHS</sequence>
<proteinExistence type="predicted"/>
<evidence type="ECO:0000313" key="2">
    <source>
        <dbReference type="EMBL" id="CAD6963021.1"/>
    </source>
</evidence>
<feature type="compositionally biased region" description="Gly residues" evidence="1">
    <location>
        <begin position="54"/>
        <end position="63"/>
    </location>
</feature>